<protein>
    <submittedName>
        <fullName evidence="4">Related to muconate cycloisomerase / uncharacterized protein</fullName>
    </submittedName>
</protein>
<dbReference type="SUPFAM" id="SSF75011">
    <property type="entry name" value="3-carboxy-cis,cis-mucoante lactonizing enzyme"/>
    <property type="match status" value="1"/>
</dbReference>
<dbReference type="GO" id="GO:0016853">
    <property type="term" value="F:isomerase activity"/>
    <property type="evidence" value="ECO:0007669"/>
    <property type="project" value="UniProtKB-KW"/>
</dbReference>
<dbReference type="OrthoDB" id="1715191at2759"/>
<reference evidence="4" key="1">
    <citation type="submission" date="2014-06" db="EMBL/GenBank/DDBJ databases">
        <authorList>
            <person name="Ju J."/>
            <person name="Zhang J."/>
        </authorList>
    </citation>
    <scope>NUCLEOTIDE SEQUENCE</scope>
    <source>
        <strain evidence="4">SscI8</strain>
    </source>
</reference>
<keyword evidence="4" id="KW-0413">Isomerase</keyword>
<proteinExistence type="inferred from homology"/>
<dbReference type="InterPro" id="IPR015943">
    <property type="entry name" value="WD40/YVTN_repeat-like_dom_sf"/>
</dbReference>
<gene>
    <name evidence="4" type="ORF">SPSC_02526</name>
</gene>
<dbReference type="GO" id="GO:0001401">
    <property type="term" value="C:SAM complex"/>
    <property type="evidence" value="ECO:0007669"/>
    <property type="project" value="InterPro"/>
</dbReference>
<dbReference type="EMBL" id="LK056664">
    <property type="protein sequence ID" value="CDU23897.1"/>
    <property type="molecule type" value="Genomic_DNA"/>
</dbReference>
<feature type="compositionally biased region" description="Low complexity" evidence="2">
    <location>
        <begin position="352"/>
        <end position="374"/>
    </location>
</feature>
<evidence type="ECO:0000256" key="1">
    <source>
        <dbReference type="ARBA" id="ARBA00005564"/>
    </source>
</evidence>
<dbReference type="Gene3D" id="2.130.10.10">
    <property type="entry name" value="YVTN repeat-like/Quinoprotein amine dehydrogenase"/>
    <property type="match status" value="1"/>
</dbReference>
<evidence type="ECO:0000256" key="2">
    <source>
        <dbReference type="SAM" id="MobiDB-lite"/>
    </source>
</evidence>
<dbReference type="Pfam" id="PF10568">
    <property type="entry name" value="Tom37"/>
    <property type="match status" value="1"/>
</dbReference>
<dbReference type="InterPro" id="IPR019405">
    <property type="entry name" value="Lactonase_7-beta_prop"/>
</dbReference>
<dbReference type="PANTHER" id="PTHR30344:SF4">
    <property type="entry name" value="CYCLASE, PUTATIVE (AFU_ORTHOLOGUE AFUA_6G11580)-RELATED"/>
    <property type="match status" value="1"/>
</dbReference>
<dbReference type="InterPro" id="IPR019564">
    <property type="entry name" value="Sam37/metaxin_N"/>
</dbReference>
<name>A0A127ZE47_9BASI</name>
<evidence type="ECO:0000259" key="3">
    <source>
        <dbReference type="Pfam" id="PF10568"/>
    </source>
</evidence>
<evidence type="ECO:0000313" key="4">
    <source>
        <dbReference type="EMBL" id="CDU23897.1"/>
    </source>
</evidence>
<dbReference type="Pfam" id="PF10282">
    <property type="entry name" value="Lactonase"/>
    <property type="match status" value="1"/>
</dbReference>
<dbReference type="GO" id="GO:0017057">
    <property type="term" value="F:6-phosphogluconolactonase activity"/>
    <property type="evidence" value="ECO:0007669"/>
    <property type="project" value="TreeGrafter"/>
</dbReference>
<accession>A0A127ZE47</accession>
<dbReference type="PANTHER" id="PTHR30344">
    <property type="entry name" value="6-PHOSPHOGLUCONOLACTONASE-RELATED"/>
    <property type="match status" value="1"/>
</dbReference>
<feature type="domain" description="Mitochondrial outer membrane transport complex Sam37/metaxin N-terminal" evidence="3">
    <location>
        <begin position="53"/>
        <end position="151"/>
    </location>
</feature>
<dbReference type="AlphaFoldDB" id="A0A127ZE47"/>
<organism evidence="4">
    <name type="scientific">Sporisorium scitamineum</name>
    <dbReference type="NCBI Taxonomy" id="49012"/>
    <lineage>
        <taxon>Eukaryota</taxon>
        <taxon>Fungi</taxon>
        <taxon>Dikarya</taxon>
        <taxon>Basidiomycota</taxon>
        <taxon>Ustilaginomycotina</taxon>
        <taxon>Ustilaginomycetes</taxon>
        <taxon>Ustilaginales</taxon>
        <taxon>Ustilaginaceae</taxon>
        <taxon>Sporisorium</taxon>
    </lineage>
</organism>
<sequence>MSAATSSCATTLDGPRTLRLHVWGASTTLPTLDPTSLYAVSLLRATFARDDQVQLQLASASTSLPRVPLLQVLDENNTTLELIDNVEAIRAFCVSSGKLDSTLASNPELAAKHTALHALLDDQLLDLTLHSLFSLPSNYRAVTAPAYSAVGGEPAPTNPLAKLATLPARFQPSIPSRLRNVVEMRLTAVGLWGLGGKEAAAKTGEADELAARAGIVPASKKGLGQSAREAVRDEFERSKLVNRWREVLDVIDAAVGGRDVGNEEVGRLDAHVFGFLAPLFFSKLPVDTLPRLVNTSYPRLATYLTTMRTRLFPEVETIWATYAQLAATPPVLDTPSTGSIFSYFWPFAPNSTSNKASSNPSTTTTTESSNFRSSPTRRKPTPSASPEDRRLRLGRALWICSAVVGLIGYTFASGVPPVEFAHHDPSTSCSTRTNPFTLPTATTTTTATTACPRTHHIVSGTFNSPNLFVLTYDTLLSTLNITHTIPALGPHQYLTLGLSSTGTQTIYATTWAANSTLSSWHVSPEDYSLRFGNRKGIRATGSYVHVQPPAYWTLSAPGFGGVAGGGRWLGSAGGPTGELHRLEAETGLIGEKVKELIFLPGGEAGLEGADKTRKALRYGAHSFDCSAADVDGEVGQVAYVADLGANAIQAYSFPQLEHLYTVRSKRSEDGPRHVIPHPHLPVVFTVTEHSNYVDAYQVPSPSSSGSLMGTIRHLAEADLLLPTHLENGRHNYRGDTLRFSSDLRYIYATTRGKTPTTQGLLVAYRLLTSSTANQEGEFDVEMRRVATFTTRTSGGKANAIELSTGTIKDDVDYMVLTDDEQGFVDVVSFDLREERFRVEATAQLPALQDGPQGASHAIWLL</sequence>
<feature type="region of interest" description="Disordered" evidence="2">
    <location>
        <begin position="352"/>
        <end position="388"/>
    </location>
</feature>
<dbReference type="InterPro" id="IPR050282">
    <property type="entry name" value="Cycloisomerase_2"/>
</dbReference>
<comment type="similarity">
    <text evidence="1">Belongs to the cycloisomerase 2 family.</text>
</comment>